<dbReference type="Pfam" id="PF12791">
    <property type="entry name" value="RsgI_N"/>
    <property type="match status" value="1"/>
</dbReference>
<evidence type="ECO:0000256" key="3">
    <source>
        <dbReference type="ARBA" id="ARBA00022692"/>
    </source>
</evidence>
<evidence type="ECO:0000256" key="2">
    <source>
        <dbReference type="ARBA" id="ARBA00022475"/>
    </source>
</evidence>
<name>A0A1M6LZB1_9FIRM</name>
<keyword evidence="4 7" id="KW-1133">Transmembrane helix</keyword>
<feature type="region of interest" description="Disordered" evidence="6">
    <location>
        <begin position="255"/>
        <end position="403"/>
    </location>
</feature>
<feature type="compositionally biased region" description="Basic and acidic residues" evidence="6">
    <location>
        <begin position="314"/>
        <end position="347"/>
    </location>
</feature>
<dbReference type="GO" id="GO:0005886">
    <property type="term" value="C:plasma membrane"/>
    <property type="evidence" value="ECO:0007669"/>
    <property type="project" value="UniProtKB-SubCell"/>
</dbReference>
<organism evidence="9 10">
    <name type="scientific">Geosporobacter subterraneus DSM 17957</name>
    <dbReference type="NCBI Taxonomy" id="1121919"/>
    <lineage>
        <taxon>Bacteria</taxon>
        <taxon>Bacillati</taxon>
        <taxon>Bacillota</taxon>
        <taxon>Clostridia</taxon>
        <taxon>Peptostreptococcales</taxon>
        <taxon>Thermotaleaceae</taxon>
        <taxon>Geosporobacter</taxon>
    </lineage>
</organism>
<feature type="compositionally biased region" description="Basic and acidic residues" evidence="6">
    <location>
        <begin position="359"/>
        <end position="381"/>
    </location>
</feature>
<dbReference type="Proteomes" id="UP000184536">
    <property type="component" value="Unassembled WGS sequence"/>
</dbReference>
<dbReference type="EMBL" id="FQZV01000040">
    <property type="protein sequence ID" value="SHJ76579.1"/>
    <property type="molecule type" value="Genomic_DNA"/>
</dbReference>
<dbReference type="PROSITE" id="PS51849">
    <property type="entry name" value="RSGI_N"/>
    <property type="match status" value="1"/>
</dbReference>
<evidence type="ECO:0000256" key="6">
    <source>
        <dbReference type="SAM" id="MobiDB-lite"/>
    </source>
</evidence>
<evidence type="ECO:0000313" key="9">
    <source>
        <dbReference type="EMBL" id="SHJ76579.1"/>
    </source>
</evidence>
<feature type="transmembrane region" description="Helical" evidence="7">
    <location>
        <begin position="57"/>
        <end position="77"/>
    </location>
</feature>
<evidence type="ECO:0000313" key="10">
    <source>
        <dbReference type="Proteomes" id="UP000184536"/>
    </source>
</evidence>
<dbReference type="STRING" id="1121919.SAMN02745975_02821"/>
<evidence type="ECO:0000256" key="5">
    <source>
        <dbReference type="ARBA" id="ARBA00023136"/>
    </source>
</evidence>
<evidence type="ECO:0000256" key="7">
    <source>
        <dbReference type="SAM" id="Phobius"/>
    </source>
</evidence>
<feature type="compositionally biased region" description="Basic and acidic residues" evidence="6">
    <location>
        <begin position="287"/>
        <end position="304"/>
    </location>
</feature>
<feature type="domain" description="RsgI N-terminal anti-sigma" evidence="8">
    <location>
        <begin position="3"/>
        <end position="50"/>
    </location>
</feature>
<dbReference type="InterPro" id="IPR024449">
    <property type="entry name" value="Anti-sigma_RsgI_N"/>
</dbReference>
<dbReference type="InterPro" id="IPR055431">
    <property type="entry name" value="RsgI_M"/>
</dbReference>
<protein>
    <recommendedName>
        <fullName evidence="8">RsgI N-terminal anti-sigma domain-containing protein</fullName>
    </recommendedName>
</protein>
<dbReference type="Pfam" id="PF23750">
    <property type="entry name" value="RsgI_M"/>
    <property type="match status" value="1"/>
</dbReference>
<evidence type="ECO:0000259" key="8">
    <source>
        <dbReference type="PROSITE" id="PS51849"/>
    </source>
</evidence>
<keyword evidence="2" id="KW-1003">Cell membrane</keyword>
<dbReference type="RefSeq" id="WP_110941885.1">
    <property type="nucleotide sequence ID" value="NZ_FQZV01000040.1"/>
</dbReference>
<evidence type="ECO:0000256" key="4">
    <source>
        <dbReference type="ARBA" id="ARBA00022989"/>
    </source>
</evidence>
<dbReference type="AlphaFoldDB" id="A0A1M6LZB1"/>
<evidence type="ECO:0000256" key="1">
    <source>
        <dbReference type="ARBA" id="ARBA00004162"/>
    </source>
</evidence>
<feature type="compositionally biased region" description="Basic and acidic residues" evidence="6">
    <location>
        <begin position="255"/>
        <end position="280"/>
    </location>
</feature>
<reference evidence="10" key="1">
    <citation type="submission" date="2016-11" db="EMBL/GenBank/DDBJ databases">
        <authorList>
            <person name="Varghese N."/>
            <person name="Submissions S."/>
        </authorList>
    </citation>
    <scope>NUCLEOTIDE SEQUENCE [LARGE SCALE GENOMIC DNA]</scope>
    <source>
        <strain evidence="10">DSM 17957</strain>
    </source>
</reference>
<proteinExistence type="predicted"/>
<keyword evidence="5 7" id="KW-0472">Membrane</keyword>
<dbReference type="OrthoDB" id="9800626at2"/>
<accession>A0A1M6LZB1</accession>
<gene>
    <name evidence="9" type="ORF">SAMN02745975_02821</name>
</gene>
<keyword evidence="3 7" id="KW-0812">Transmembrane</keyword>
<sequence length="403" mass="45624">MVYKGCVIKVEDRFAVVLTTGAQYLKIIKKDGLILGKEILFVEEDLYREKVSNIKSFGLVAAVFILFFLSITLYNGLGQWLPLQQVAAVVSIDINPSLELEVNKENKVLRSVAINEEGKLLMDTSLKGLTIEAAVVKVVNKAKSLQYITAEKNTILISTVVLKEEAKVSQPQIEDAILEKIHEEDGLQELQVIYVRSKKEDMEKAREEKISIGKYEVYLEAKAEKREITVEQIRKAKVQELVNQGVGQLKVKEAVKKKSENEKEQKKEEIKKDSWDDKVRKPGKTNQENKKDEDEKGKDDKGQLKESPAVNKPVVDKKVPVKQEIKKPDKKDENTSGSIEKDEDKKSLGNQEAVVGNQKPEKGKPSKDDDSRQQDDEDKNKAKSLKKHKDLMNKFSPLKKPSQ</sequence>
<comment type="subcellular location">
    <subcellularLocation>
        <location evidence="1">Cell membrane</location>
        <topology evidence="1">Single-pass membrane protein</topology>
    </subcellularLocation>
</comment>
<keyword evidence="10" id="KW-1185">Reference proteome</keyword>